<dbReference type="GO" id="GO:0000981">
    <property type="term" value="F:DNA-binding transcription factor activity, RNA polymerase II-specific"/>
    <property type="evidence" value="ECO:0007669"/>
    <property type="project" value="TreeGrafter"/>
</dbReference>
<dbReference type="PANTHER" id="PTHR23349:SF3">
    <property type="entry name" value="HEART- AND NEURAL CREST DERIVATIVES-EXPRESSED PROTEIN 1"/>
    <property type="match status" value="1"/>
</dbReference>
<feature type="region of interest" description="Disordered" evidence="8">
    <location>
        <begin position="41"/>
        <end position="78"/>
    </location>
</feature>
<evidence type="ECO:0000256" key="3">
    <source>
        <dbReference type="ARBA" id="ARBA00023015"/>
    </source>
</evidence>
<proteinExistence type="predicted"/>
<keyword evidence="4" id="KW-0238">DNA-binding</keyword>
<dbReference type="GO" id="GO:0007507">
    <property type="term" value="P:heart development"/>
    <property type="evidence" value="ECO:0007669"/>
    <property type="project" value="TreeGrafter"/>
</dbReference>
<evidence type="ECO:0000256" key="1">
    <source>
        <dbReference type="ARBA" id="ARBA00004604"/>
    </source>
</evidence>
<protein>
    <recommendedName>
        <fullName evidence="7">Heart- and neural crest derivatives-expressed protein 1</fullName>
    </recommendedName>
</protein>
<reference evidence="11" key="1">
    <citation type="journal article" date="2016" name="Nature">
        <title>Genome evolution in the allotetraploid frog Xenopus laevis.</title>
        <authorList>
            <person name="Session A.M."/>
            <person name="Uno Y."/>
            <person name="Kwon T."/>
            <person name="Chapman J.A."/>
            <person name="Toyoda A."/>
            <person name="Takahashi S."/>
            <person name="Fukui A."/>
            <person name="Hikosaka A."/>
            <person name="Suzuki A."/>
            <person name="Kondo M."/>
            <person name="van Heeringen S.J."/>
            <person name="Quigley I."/>
            <person name="Heinz S."/>
            <person name="Ogino H."/>
            <person name="Ochi H."/>
            <person name="Hellsten U."/>
            <person name="Lyons J.B."/>
            <person name="Simakov O."/>
            <person name="Putnam N."/>
            <person name="Stites J."/>
            <person name="Kuroki Y."/>
            <person name="Tanaka T."/>
            <person name="Michiue T."/>
            <person name="Watanabe M."/>
            <person name="Bogdanovic O."/>
            <person name="Lister R."/>
            <person name="Georgiou G."/>
            <person name="Paranjpe S.S."/>
            <person name="van Kruijsbergen I."/>
            <person name="Shu S."/>
            <person name="Carlson J."/>
            <person name="Kinoshita T."/>
            <person name="Ohta Y."/>
            <person name="Mawaribuchi S."/>
            <person name="Jenkins J."/>
            <person name="Grimwood J."/>
            <person name="Schmutz J."/>
            <person name="Mitros T."/>
            <person name="Mozaffari S.V."/>
            <person name="Suzuki Y."/>
            <person name="Haramoto Y."/>
            <person name="Yamamoto T.S."/>
            <person name="Takagi C."/>
            <person name="Heald R."/>
            <person name="Miller K."/>
            <person name="Haudenschild C."/>
            <person name="Kitzman J."/>
            <person name="Nakayama T."/>
            <person name="Izutsu Y."/>
            <person name="Robert J."/>
            <person name="Fortriede J."/>
            <person name="Burns K."/>
            <person name="Lotay V."/>
            <person name="Karimi K."/>
            <person name="Yasuoka Y."/>
            <person name="Dichmann D.S."/>
            <person name="Flajnik M.F."/>
            <person name="Houston D.W."/>
            <person name="Shendure J."/>
            <person name="DuPasquier L."/>
            <person name="Vize P.D."/>
            <person name="Zorn A.M."/>
            <person name="Ito M."/>
            <person name="Marcotte E.M."/>
            <person name="Wallingford J.B."/>
            <person name="Ito Y."/>
            <person name="Asashima M."/>
            <person name="Ueno N."/>
            <person name="Matsuda Y."/>
            <person name="Veenstra G.J."/>
            <person name="Fujiyama A."/>
            <person name="Harland R.M."/>
            <person name="Taira M."/>
            <person name="Rokhsar D.S."/>
        </authorList>
    </citation>
    <scope>NUCLEOTIDE SEQUENCE [LARGE SCALE GENOMIC DNA]</scope>
    <source>
        <strain evidence="11">J</strain>
    </source>
</reference>
<dbReference type="PROSITE" id="PS50888">
    <property type="entry name" value="BHLH"/>
    <property type="match status" value="1"/>
</dbReference>
<evidence type="ECO:0000256" key="7">
    <source>
        <dbReference type="ARBA" id="ARBA00040824"/>
    </source>
</evidence>
<evidence type="ECO:0000256" key="4">
    <source>
        <dbReference type="ARBA" id="ARBA00023125"/>
    </source>
</evidence>
<dbReference type="GO" id="GO:0046983">
    <property type="term" value="F:protein dimerization activity"/>
    <property type="evidence" value="ECO:0007669"/>
    <property type="project" value="InterPro"/>
</dbReference>
<dbReference type="Proteomes" id="UP000694892">
    <property type="component" value="Chromosome 4S"/>
</dbReference>
<evidence type="ECO:0000313" key="10">
    <source>
        <dbReference type="EMBL" id="OCT83312.1"/>
    </source>
</evidence>
<keyword evidence="6" id="KW-0539">Nucleus</keyword>
<dbReference type="Gene3D" id="4.10.280.10">
    <property type="entry name" value="Helix-loop-helix DNA-binding domain"/>
    <property type="match status" value="1"/>
</dbReference>
<dbReference type="SMART" id="SM00353">
    <property type="entry name" value="HLH"/>
    <property type="match status" value="1"/>
</dbReference>
<dbReference type="InterPro" id="IPR050283">
    <property type="entry name" value="E-box_TF_Regulators"/>
</dbReference>
<dbReference type="Pfam" id="PF00010">
    <property type="entry name" value="HLH"/>
    <property type="match status" value="1"/>
</dbReference>
<evidence type="ECO:0000256" key="5">
    <source>
        <dbReference type="ARBA" id="ARBA00023163"/>
    </source>
</evidence>
<feature type="compositionally biased region" description="Basic residues" evidence="8">
    <location>
        <begin position="63"/>
        <end position="74"/>
    </location>
</feature>
<dbReference type="SUPFAM" id="SSF47459">
    <property type="entry name" value="HLH, helix-loop-helix DNA-binding domain"/>
    <property type="match status" value="1"/>
</dbReference>
<gene>
    <name evidence="10" type="ORF">XELAEV_18025850mg</name>
</gene>
<comment type="subcellular location">
    <subcellularLocation>
        <location evidence="1">Nucleus</location>
        <location evidence="1">Nucleolus</location>
    </subcellularLocation>
</comment>
<organism evidence="10 11">
    <name type="scientific">Xenopus laevis</name>
    <name type="common">African clawed frog</name>
    <dbReference type="NCBI Taxonomy" id="8355"/>
    <lineage>
        <taxon>Eukaryota</taxon>
        <taxon>Metazoa</taxon>
        <taxon>Chordata</taxon>
        <taxon>Craniata</taxon>
        <taxon>Vertebrata</taxon>
        <taxon>Euteleostomi</taxon>
        <taxon>Amphibia</taxon>
        <taxon>Batrachia</taxon>
        <taxon>Anura</taxon>
        <taxon>Pipoidea</taxon>
        <taxon>Pipidae</taxon>
        <taxon>Xenopodinae</taxon>
        <taxon>Xenopus</taxon>
        <taxon>Xenopus</taxon>
    </lineage>
</organism>
<evidence type="ECO:0000313" key="11">
    <source>
        <dbReference type="Proteomes" id="UP000694892"/>
    </source>
</evidence>
<evidence type="ECO:0000256" key="6">
    <source>
        <dbReference type="ARBA" id="ARBA00023242"/>
    </source>
</evidence>
<evidence type="ECO:0000259" key="9">
    <source>
        <dbReference type="PROSITE" id="PS50888"/>
    </source>
</evidence>
<dbReference type="InterPro" id="IPR036638">
    <property type="entry name" value="HLH_DNA-bd_sf"/>
</dbReference>
<dbReference type="GO" id="GO:0000977">
    <property type="term" value="F:RNA polymerase II transcription regulatory region sequence-specific DNA binding"/>
    <property type="evidence" value="ECO:0007669"/>
    <property type="project" value="TreeGrafter"/>
</dbReference>
<keyword evidence="5" id="KW-0804">Transcription</keyword>
<feature type="domain" description="BHLH" evidence="9">
    <location>
        <begin position="64"/>
        <end position="116"/>
    </location>
</feature>
<dbReference type="InterPro" id="IPR011598">
    <property type="entry name" value="bHLH_dom"/>
</dbReference>
<keyword evidence="3" id="KW-0805">Transcription regulation</keyword>
<sequence>MNLIVSYHHHHMMPDPFIFSPGSRCWEVSPDFPAQPPYSPEYGVVVGPSQTPGRMENLGEKLGRRKGAFPKRERRRTESINSALAKLRECIPNVPADTKRSKIKTLRLATSYIGYLMDFKGNIGGLGPVKQSQVANGHPGGQHC</sequence>
<dbReference type="PANTHER" id="PTHR23349">
    <property type="entry name" value="BASIC HELIX-LOOP-HELIX TRANSCRIPTION FACTOR, TWIST"/>
    <property type="match status" value="1"/>
</dbReference>
<evidence type="ECO:0000256" key="8">
    <source>
        <dbReference type="SAM" id="MobiDB-lite"/>
    </source>
</evidence>
<dbReference type="GO" id="GO:0005730">
    <property type="term" value="C:nucleolus"/>
    <property type="evidence" value="ECO:0007669"/>
    <property type="project" value="UniProtKB-SubCell"/>
</dbReference>
<accession>A0A974HM78</accession>
<dbReference type="AlphaFoldDB" id="A0A974HM78"/>
<keyword evidence="2" id="KW-0217">Developmental protein</keyword>
<evidence type="ECO:0000256" key="2">
    <source>
        <dbReference type="ARBA" id="ARBA00022473"/>
    </source>
</evidence>
<name>A0A974HM78_XENLA</name>
<dbReference type="EMBL" id="CM004473">
    <property type="protein sequence ID" value="OCT83312.1"/>
    <property type="molecule type" value="Genomic_DNA"/>
</dbReference>